<evidence type="ECO:0000313" key="2">
    <source>
        <dbReference type="EMBL" id="RGO09335.1"/>
    </source>
</evidence>
<feature type="transmembrane region" description="Helical" evidence="1">
    <location>
        <begin position="73"/>
        <end position="89"/>
    </location>
</feature>
<reference evidence="2 3" key="1">
    <citation type="submission" date="2018-08" db="EMBL/GenBank/DDBJ databases">
        <title>A genome reference for cultivated species of the human gut microbiota.</title>
        <authorList>
            <person name="Zou Y."/>
            <person name="Xue W."/>
            <person name="Luo G."/>
        </authorList>
    </citation>
    <scope>NUCLEOTIDE SEQUENCE [LARGE SCALE GENOMIC DNA]</scope>
    <source>
        <strain evidence="2 3">OM02-6</strain>
    </source>
</reference>
<feature type="transmembrane region" description="Helical" evidence="1">
    <location>
        <begin position="195"/>
        <end position="216"/>
    </location>
</feature>
<organism evidence="2 3">
    <name type="scientific">Thomasclavelia spiroformis</name>
    <dbReference type="NCBI Taxonomy" id="29348"/>
    <lineage>
        <taxon>Bacteria</taxon>
        <taxon>Bacillati</taxon>
        <taxon>Bacillota</taxon>
        <taxon>Erysipelotrichia</taxon>
        <taxon>Erysipelotrichales</taxon>
        <taxon>Coprobacillaceae</taxon>
        <taxon>Thomasclavelia</taxon>
    </lineage>
</organism>
<dbReference type="AlphaFoldDB" id="A0A3E5FPZ6"/>
<feature type="transmembrane region" description="Helical" evidence="1">
    <location>
        <begin position="101"/>
        <end position="119"/>
    </location>
</feature>
<feature type="transmembrane region" description="Helical" evidence="1">
    <location>
        <begin position="7"/>
        <end position="23"/>
    </location>
</feature>
<accession>A0A3E5FPZ6</accession>
<proteinExistence type="predicted"/>
<dbReference type="EMBL" id="QSVF01000015">
    <property type="protein sequence ID" value="RGO09335.1"/>
    <property type="molecule type" value="Genomic_DNA"/>
</dbReference>
<feature type="transmembrane region" description="Helical" evidence="1">
    <location>
        <begin position="228"/>
        <end position="245"/>
    </location>
</feature>
<keyword evidence="1" id="KW-1133">Transmembrane helix</keyword>
<comment type="caution">
    <text evidence="2">The sequence shown here is derived from an EMBL/GenBank/DDBJ whole genome shotgun (WGS) entry which is preliminary data.</text>
</comment>
<evidence type="ECO:0000256" key="1">
    <source>
        <dbReference type="SAM" id="Phobius"/>
    </source>
</evidence>
<keyword evidence="1" id="KW-0812">Transmembrane</keyword>
<protein>
    <submittedName>
        <fullName evidence="2">Uncharacterized protein</fullName>
    </submittedName>
</protein>
<evidence type="ECO:0000313" key="3">
    <source>
        <dbReference type="Proteomes" id="UP000261087"/>
    </source>
</evidence>
<name>A0A3E5FPZ6_9FIRM</name>
<sequence length="274" mass="32568">MYDVISFTIPGSILLSLFGYFVFDLNDDFFKYLDNFWIIFLLIICSYCIGWIFSEFMNLFYSAIFNIKINYKNVFFLIFLLVCLVFIHITKLLNTINILKLLYLLFIFFLLVIAIKRLIDKNANSKDGIEKKLLEKKYYACLKKEYKNFDKAFTDNNKYWNIKEKVTEMSKSSYMLVQTDSKYSRLHNYNSSKSFTKNLSGVVLVVLLLLCYQFLANNNSTKMDFLESMMMLCVGAFYVLGKRYISFKNKFNILTITYCIDYFENKTKKKIQNK</sequence>
<dbReference type="Proteomes" id="UP000261087">
    <property type="component" value="Unassembled WGS sequence"/>
</dbReference>
<keyword evidence="1" id="KW-0472">Membrane</keyword>
<gene>
    <name evidence="2" type="ORF">DXB31_07135</name>
</gene>
<feature type="transmembrane region" description="Helical" evidence="1">
    <location>
        <begin position="35"/>
        <end position="61"/>
    </location>
</feature>